<sequence>MGRSWSPATIDGRKRLRTDAKFRSETGALSAWWGGVLNQQPEVYAAGKFIDLSVPAEYGTLRGPRGITRLYVRKDFDDLYSAIEAAVSMDWLGCLNGNPGVGKSAFLWYFLIRFGIEMTIENTSFVVVYQSADFIWEFTSEGQVSIHEKTEYPLSRLQQCVVHLIDQKIESGDPLGKRILVAASPGRRNIKSAKPIGVKSKFFVHPWDKDEFEALLGLWKLESKEMREEADRLLKTSEPSDRRWKMYSKQSLHGWLFWMRQIGWMHASKQLTCTTTGTVGYIVYFVKQRYLLDFASLKIKHLFTETLARTKLEDMVIFLKSTDPELGALRKYIFEQRQKPEPL</sequence>
<dbReference type="InterPro" id="IPR052980">
    <property type="entry name" value="Crinkler_effector"/>
</dbReference>
<protein>
    <submittedName>
        <fullName evidence="1">Uncharacterized protein</fullName>
    </submittedName>
</protein>
<organism evidence="2">
    <name type="scientific">Selaginella moellendorffii</name>
    <name type="common">Spikemoss</name>
    <dbReference type="NCBI Taxonomy" id="88036"/>
    <lineage>
        <taxon>Eukaryota</taxon>
        <taxon>Viridiplantae</taxon>
        <taxon>Streptophyta</taxon>
        <taxon>Embryophyta</taxon>
        <taxon>Tracheophyta</taxon>
        <taxon>Lycopodiopsida</taxon>
        <taxon>Selaginellales</taxon>
        <taxon>Selaginellaceae</taxon>
        <taxon>Selaginella</taxon>
    </lineage>
</organism>
<dbReference type="AlphaFoldDB" id="D8RB28"/>
<dbReference type="InParanoid" id="D8RB28"/>
<dbReference type="HOGENOM" id="CLU_718443_0_0_1"/>
<dbReference type="EMBL" id="GL377575">
    <property type="protein sequence ID" value="EFJ30729.1"/>
    <property type="molecule type" value="Genomic_DNA"/>
</dbReference>
<accession>D8RB28</accession>
<name>D8RB28_SELML</name>
<keyword evidence="2" id="KW-1185">Reference proteome</keyword>
<dbReference type="PANTHER" id="PTHR33129:SF3">
    <property type="entry name" value="HOT SPOT (RHS) PROTEIN, PUTATIVE-RELATED"/>
    <property type="match status" value="1"/>
</dbReference>
<dbReference type="Proteomes" id="UP000001514">
    <property type="component" value="Unassembled WGS sequence"/>
</dbReference>
<dbReference type="PANTHER" id="PTHR33129">
    <property type="entry name" value="PROTEIN KINASE DOMAIN-CONTAINING PROTEIN-RELATED"/>
    <property type="match status" value="1"/>
</dbReference>
<evidence type="ECO:0000313" key="2">
    <source>
        <dbReference type="Proteomes" id="UP000001514"/>
    </source>
</evidence>
<proteinExistence type="predicted"/>
<reference evidence="1 2" key="1">
    <citation type="journal article" date="2011" name="Science">
        <title>The Selaginella genome identifies genetic changes associated with the evolution of vascular plants.</title>
        <authorList>
            <person name="Banks J.A."/>
            <person name="Nishiyama T."/>
            <person name="Hasebe M."/>
            <person name="Bowman J.L."/>
            <person name="Gribskov M."/>
            <person name="dePamphilis C."/>
            <person name="Albert V.A."/>
            <person name="Aono N."/>
            <person name="Aoyama T."/>
            <person name="Ambrose B.A."/>
            <person name="Ashton N.W."/>
            <person name="Axtell M.J."/>
            <person name="Barker E."/>
            <person name="Barker M.S."/>
            <person name="Bennetzen J.L."/>
            <person name="Bonawitz N.D."/>
            <person name="Chapple C."/>
            <person name="Cheng C."/>
            <person name="Correa L.G."/>
            <person name="Dacre M."/>
            <person name="DeBarry J."/>
            <person name="Dreyer I."/>
            <person name="Elias M."/>
            <person name="Engstrom E.M."/>
            <person name="Estelle M."/>
            <person name="Feng L."/>
            <person name="Finet C."/>
            <person name="Floyd S.K."/>
            <person name="Frommer W.B."/>
            <person name="Fujita T."/>
            <person name="Gramzow L."/>
            <person name="Gutensohn M."/>
            <person name="Harholt J."/>
            <person name="Hattori M."/>
            <person name="Heyl A."/>
            <person name="Hirai T."/>
            <person name="Hiwatashi Y."/>
            <person name="Ishikawa M."/>
            <person name="Iwata M."/>
            <person name="Karol K.G."/>
            <person name="Koehler B."/>
            <person name="Kolukisaoglu U."/>
            <person name="Kubo M."/>
            <person name="Kurata T."/>
            <person name="Lalonde S."/>
            <person name="Li K."/>
            <person name="Li Y."/>
            <person name="Litt A."/>
            <person name="Lyons E."/>
            <person name="Manning G."/>
            <person name="Maruyama T."/>
            <person name="Michael T.P."/>
            <person name="Mikami K."/>
            <person name="Miyazaki S."/>
            <person name="Morinaga S."/>
            <person name="Murata T."/>
            <person name="Mueller-Roeber B."/>
            <person name="Nelson D.R."/>
            <person name="Obara M."/>
            <person name="Oguri Y."/>
            <person name="Olmstead R.G."/>
            <person name="Onodera N."/>
            <person name="Petersen B.L."/>
            <person name="Pils B."/>
            <person name="Prigge M."/>
            <person name="Rensing S.A."/>
            <person name="Riano-Pachon D.M."/>
            <person name="Roberts A.W."/>
            <person name="Sato Y."/>
            <person name="Scheller H.V."/>
            <person name="Schulz B."/>
            <person name="Schulz C."/>
            <person name="Shakirov E.V."/>
            <person name="Shibagaki N."/>
            <person name="Shinohara N."/>
            <person name="Shippen D.E."/>
            <person name="Soerensen I."/>
            <person name="Sotooka R."/>
            <person name="Sugimoto N."/>
            <person name="Sugita M."/>
            <person name="Sumikawa N."/>
            <person name="Tanurdzic M."/>
            <person name="Theissen G."/>
            <person name="Ulvskov P."/>
            <person name="Wakazuki S."/>
            <person name="Weng J.K."/>
            <person name="Willats W.W."/>
            <person name="Wipf D."/>
            <person name="Wolf P.G."/>
            <person name="Yang L."/>
            <person name="Zimmer A.D."/>
            <person name="Zhu Q."/>
            <person name="Mitros T."/>
            <person name="Hellsten U."/>
            <person name="Loque D."/>
            <person name="Otillar R."/>
            <person name="Salamov A."/>
            <person name="Schmutz J."/>
            <person name="Shapiro H."/>
            <person name="Lindquist E."/>
            <person name="Lucas S."/>
            <person name="Rokhsar D."/>
            <person name="Grigoriev I.V."/>
        </authorList>
    </citation>
    <scope>NUCLEOTIDE SEQUENCE [LARGE SCALE GENOMIC DNA]</scope>
</reference>
<dbReference type="Gramene" id="EFJ30729">
    <property type="protein sequence ID" value="EFJ30729"/>
    <property type="gene ID" value="SELMODRAFT_409321"/>
</dbReference>
<gene>
    <name evidence="1" type="ORF">SELMODRAFT_409321</name>
</gene>
<evidence type="ECO:0000313" key="1">
    <source>
        <dbReference type="EMBL" id="EFJ30729.1"/>
    </source>
</evidence>
<dbReference type="KEGG" id="smo:SELMODRAFT_409321"/>